<dbReference type="GO" id="GO:0003723">
    <property type="term" value="F:RNA binding"/>
    <property type="evidence" value="ECO:0007669"/>
    <property type="project" value="InterPro"/>
</dbReference>
<dbReference type="STRING" id="1223545.GS4_31_00080"/>
<reference evidence="4 5" key="1">
    <citation type="submission" date="2013-01" db="EMBL/GenBank/DDBJ databases">
        <title>Whole genome shotgun sequence of Gordonia soli NBRC 108243.</title>
        <authorList>
            <person name="Isaki-Nakamura S."/>
            <person name="Hosoyama A."/>
            <person name="Tsuchikane K."/>
            <person name="Ando Y."/>
            <person name="Baba S."/>
            <person name="Ohji S."/>
            <person name="Hamada M."/>
            <person name="Tamura T."/>
            <person name="Yamazoe A."/>
            <person name="Yamazaki S."/>
            <person name="Fujita N."/>
        </authorList>
    </citation>
    <scope>NUCLEOTIDE SEQUENCE [LARGE SCALE GENOMIC DNA]</scope>
    <source>
        <strain evidence="4 5">NBRC 108243</strain>
    </source>
</reference>
<dbReference type="InterPro" id="IPR016191">
    <property type="entry name" value="Ribonuclease/ribotoxin"/>
</dbReference>
<feature type="compositionally biased region" description="Polar residues" evidence="3">
    <location>
        <begin position="71"/>
        <end position="85"/>
    </location>
</feature>
<dbReference type="GO" id="GO:0016787">
    <property type="term" value="F:hydrolase activity"/>
    <property type="evidence" value="ECO:0007669"/>
    <property type="project" value="UniProtKB-KW"/>
</dbReference>
<dbReference type="RefSeq" id="WP_007623705.1">
    <property type="nucleotide sequence ID" value="NZ_BANX01000031.1"/>
</dbReference>
<dbReference type="Proteomes" id="UP000011666">
    <property type="component" value="Unassembled WGS sequence"/>
</dbReference>
<dbReference type="AlphaFoldDB" id="M0QRC6"/>
<keyword evidence="2" id="KW-0378">Hydrolase</keyword>
<evidence type="ECO:0000313" key="5">
    <source>
        <dbReference type="Proteomes" id="UP000011666"/>
    </source>
</evidence>
<evidence type="ECO:0000256" key="2">
    <source>
        <dbReference type="ARBA" id="ARBA00022801"/>
    </source>
</evidence>
<evidence type="ECO:0000313" key="4">
    <source>
        <dbReference type="EMBL" id="GAC70042.1"/>
    </source>
</evidence>
<dbReference type="Pfam" id="PF00545">
    <property type="entry name" value="Ribonuclease"/>
    <property type="match status" value="1"/>
</dbReference>
<dbReference type="InterPro" id="IPR000026">
    <property type="entry name" value="N1-like"/>
</dbReference>
<dbReference type="eggNOG" id="COG4290">
    <property type="taxonomic scope" value="Bacteria"/>
</dbReference>
<keyword evidence="1" id="KW-0540">Nuclease</keyword>
<dbReference type="Gene3D" id="3.10.450.30">
    <property type="entry name" value="Microbial ribonucleases"/>
    <property type="match status" value="1"/>
</dbReference>
<gene>
    <name evidence="4" type="ORF">GS4_31_00080</name>
</gene>
<evidence type="ECO:0000256" key="1">
    <source>
        <dbReference type="ARBA" id="ARBA00022722"/>
    </source>
</evidence>
<evidence type="ECO:0000256" key="3">
    <source>
        <dbReference type="SAM" id="MobiDB-lite"/>
    </source>
</evidence>
<feature type="region of interest" description="Disordered" evidence="3">
    <location>
        <begin position="36"/>
        <end position="90"/>
    </location>
</feature>
<organism evidence="4 5">
    <name type="scientific">Gordonia soli NBRC 108243</name>
    <dbReference type="NCBI Taxonomy" id="1223545"/>
    <lineage>
        <taxon>Bacteria</taxon>
        <taxon>Bacillati</taxon>
        <taxon>Actinomycetota</taxon>
        <taxon>Actinomycetes</taxon>
        <taxon>Mycobacteriales</taxon>
        <taxon>Gordoniaceae</taxon>
        <taxon>Gordonia</taxon>
    </lineage>
</organism>
<dbReference type="GO" id="GO:0004521">
    <property type="term" value="F:RNA endonuclease activity"/>
    <property type="evidence" value="ECO:0007669"/>
    <property type="project" value="InterPro"/>
</dbReference>
<name>M0QRC6_9ACTN</name>
<comment type="caution">
    <text evidence="4">The sequence shown here is derived from an EMBL/GenBank/DDBJ whole genome shotgun (WGS) entry which is preliminary data.</text>
</comment>
<dbReference type="OrthoDB" id="5326845at2"/>
<dbReference type="SUPFAM" id="SSF53933">
    <property type="entry name" value="Microbial ribonucleases"/>
    <property type="match status" value="1"/>
</dbReference>
<protein>
    <submittedName>
        <fullName evidence="4">Putative guanyl-specific ribonuclease</fullName>
    </submittedName>
</protein>
<proteinExistence type="predicted"/>
<dbReference type="EMBL" id="BANX01000031">
    <property type="protein sequence ID" value="GAC70042.1"/>
    <property type="molecule type" value="Genomic_DNA"/>
</dbReference>
<keyword evidence="5" id="KW-1185">Reference proteome</keyword>
<accession>M0QRC6</accession>
<sequence length="184" mass="19829">MSRRATTSSRRRSALVTAIVLVLLLLAVGVTYWLDSSDDPRRSAPPGSAASSSVKTSSAASTTGRDARPPTRTSAARPTAQTSRNPAAVPPRVLRTLALIDAGDWPDAANAPGTRGGIVFRNSERRLPATDASGRRISYQEWDVNPKRPGRSRDAERIVTGSDGRAWYTADHYDTFVLIREGGR</sequence>
<feature type="compositionally biased region" description="Low complexity" evidence="3">
    <location>
        <begin position="44"/>
        <end position="63"/>
    </location>
</feature>